<keyword evidence="1" id="KW-0732">Signal</keyword>
<dbReference type="SUPFAM" id="SSF49899">
    <property type="entry name" value="Concanavalin A-like lectins/glucanases"/>
    <property type="match status" value="1"/>
</dbReference>
<proteinExistence type="predicted"/>
<organism evidence="2">
    <name type="scientific">Tetraselmis sp. GSL018</name>
    <dbReference type="NCBI Taxonomy" id="582737"/>
    <lineage>
        <taxon>Eukaryota</taxon>
        <taxon>Viridiplantae</taxon>
        <taxon>Chlorophyta</taxon>
        <taxon>core chlorophytes</taxon>
        <taxon>Chlorodendrophyceae</taxon>
        <taxon>Chlorodendrales</taxon>
        <taxon>Chlorodendraceae</taxon>
        <taxon>Tetraselmis</taxon>
    </lineage>
</organism>
<evidence type="ECO:0000256" key="1">
    <source>
        <dbReference type="SAM" id="SignalP"/>
    </source>
</evidence>
<protein>
    <submittedName>
        <fullName evidence="2">Hemagglutinin hemolysin-related protein</fullName>
    </submittedName>
</protein>
<feature type="chain" id="PRO_5030002171" evidence="1">
    <location>
        <begin position="24"/>
        <end position="401"/>
    </location>
</feature>
<dbReference type="InterPro" id="IPR013320">
    <property type="entry name" value="ConA-like_dom_sf"/>
</dbReference>
<gene>
    <name evidence="2" type="ORF">TSPGSL018_10037</name>
</gene>
<sequence>MNMLEHFTGLLFTCAFLIAKICADGPAYFDFESRANSPDSYLTTRFFDPERYKNTDFALVFDGQSHVAQPVNLERDETINLSRRSFTIELWLRHNRQPYQSYPSFFITQGSTERVDSGERLLIGFKEDHTLEYSFYSGIPLVTAQHWLGDRGQWHHWAFTYDDETRERAAYRDGVLVGRDIASTRLTADGGLRFGHGYLTDMSKDTYFNGAVDELRIWRKVLSEETIRTYASLTSAWITDFHPDAANLVAYYSFDEGYGDASEDTSPAKLHMRLGCGPDREACGGSAGWWREGVGSVSLKLGGMHRIHKICPTPAVAHLDQNNTQWARPEYDMDGVIRPLPYCTTDLQHRHEVICSLQFTMHIAYQAGSVEGHPRYFVCDGLRWMPVFYDHHIWNDMILPS</sequence>
<reference evidence="2" key="1">
    <citation type="submission" date="2014-05" db="EMBL/GenBank/DDBJ databases">
        <title>The transcriptome of the halophilic microalga Tetraselmis sp. GSL018 isolated from the Great Salt Lake, Utah.</title>
        <authorList>
            <person name="Jinkerson R.E."/>
            <person name="D'Adamo S."/>
            <person name="Posewitz M.C."/>
        </authorList>
    </citation>
    <scope>NUCLEOTIDE SEQUENCE</scope>
    <source>
        <strain evidence="2">GSL018</strain>
    </source>
</reference>
<name>A0A061R7A7_9CHLO</name>
<accession>A0A061R7A7</accession>
<dbReference type="Gene3D" id="2.60.120.200">
    <property type="match status" value="1"/>
</dbReference>
<dbReference type="EMBL" id="GBEZ01018569">
    <property type="protein sequence ID" value="JAC67878.1"/>
    <property type="molecule type" value="Transcribed_RNA"/>
</dbReference>
<feature type="signal peptide" evidence="1">
    <location>
        <begin position="1"/>
        <end position="23"/>
    </location>
</feature>
<dbReference type="AlphaFoldDB" id="A0A061R7A7"/>
<dbReference type="Pfam" id="PF13385">
    <property type="entry name" value="Laminin_G_3"/>
    <property type="match status" value="1"/>
</dbReference>
<evidence type="ECO:0000313" key="2">
    <source>
        <dbReference type="EMBL" id="JAC67878.1"/>
    </source>
</evidence>